<evidence type="ECO:0000313" key="1">
    <source>
        <dbReference type="EMBL" id="BAE86342.1"/>
    </source>
</evidence>
<organism evidence="1 2">
    <name type="scientific">Desulfitobacterium hafniense (strain Y51)</name>
    <dbReference type="NCBI Taxonomy" id="138119"/>
    <lineage>
        <taxon>Bacteria</taxon>
        <taxon>Bacillati</taxon>
        <taxon>Bacillota</taxon>
        <taxon>Clostridia</taxon>
        <taxon>Eubacteriales</taxon>
        <taxon>Desulfitobacteriaceae</taxon>
        <taxon>Desulfitobacterium</taxon>
    </lineage>
</organism>
<evidence type="ECO:0000313" key="2">
    <source>
        <dbReference type="Proteomes" id="UP000001946"/>
    </source>
</evidence>
<gene>
    <name evidence="1" type="ordered locus">DSY4553</name>
</gene>
<dbReference type="HOGENOM" id="CLU_143551_0_0_9"/>
<proteinExistence type="predicted"/>
<keyword evidence="2" id="KW-1185">Reference proteome</keyword>
<protein>
    <recommendedName>
        <fullName evidence="3">Transglutaminase-like domain-containing protein</fullName>
    </recommendedName>
</protein>
<reference evidence="1 2" key="1">
    <citation type="journal article" date="2006" name="J. Bacteriol.">
        <title>Complete genome sequence of the dehalorespiring bacterium Desulfitobacterium hafniense Y51 and comparison with Dehalococcoides ethenogenes 195.</title>
        <authorList>
            <person name="Nonaka H."/>
            <person name="Keresztes G."/>
            <person name="Shinoda Y."/>
            <person name="Ikenaga Y."/>
            <person name="Abe M."/>
            <person name="Naito K."/>
            <person name="Inatomi K."/>
            <person name="Furukawa K."/>
            <person name="Inui M."/>
            <person name="Yukawa H."/>
        </authorList>
    </citation>
    <scope>NUCLEOTIDE SEQUENCE [LARGE SCALE GENOMIC DNA]</scope>
    <source>
        <strain evidence="1 2">Y51</strain>
    </source>
</reference>
<dbReference type="Proteomes" id="UP000001946">
    <property type="component" value="Chromosome"/>
</dbReference>
<evidence type="ECO:0008006" key="3">
    <source>
        <dbReference type="Google" id="ProtNLM"/>
    </source>
</evidence>
<sequence>MTNRNLSGDMMMDIRRLVNQFRNAIDVAKDAGEFDKDFAFYKFPRGCCGDTCDLLAQFLLENGIRTYYFCGTYRDGSFENVQSHAWLLTDNQTILDITGDQFKDNPHFLNYDKSVYVGVEDDFHRLFEVEDRDVHENFGLDALGSMCQPRLNGLYRKIIKYI</sequence>
<name>Q24NQ0_DESHY</name>
<accession>Q24NQ0</accession>
<dbReference type="KEGG" id="dsy:DSY4553"/>
<dbReference type="AlphaFoldDB" id="Q24NQ0"/>
<dbReference type="EMBL" id="AP008230">
    <property type="protein sequence ID" value="BAE86342.1"/>
    <property type="molecule type" value="Genomic_DNA"/>
</dbReference>
<dbReference type="eggNOG" id="ENOG5033CR0">
    <property type="taxonomic scope" value="Bacteria"/>
</dbReference>